<reference evidence="1 2" key="1">
    <citation type="journal article" date="2019" name="Environ. Microbiol.">
        <title>Species interactions and distinct microbial communities in high Arctic permafrost affected cryosols are associated with the CH4 and CO2 gas fluxes.</title>
        <authorList>
            <person name="Altshuler I."/>
            <person name="Hamel J."/>
            <person name="Turney S."/>
            <person name="Magnuson E."/>
            <person name="Levesque R."/>
            <person name="Greer C."/>
            <person name="Whyte L.G."/>
        </authorList>
    </citation>
    <scope>NUCLEOTIDE SEQUENCE [LARGE SCALE GENOMIC DNA]</scope>
    <source>
        <strain evidence="1 2">S13Y</strain>
    </source>
</reference>
<dbReference type="InterPro" id="IPR018531">
    <property type="entry name" value="DUF1993"/>
</dbReference>
<dbReference type="Pfam" id="PF09351">
    <property type="entry name" value="DUF1993"/>
    <property type="match status" value="1"/>
</dbReference>
<dbReference type="STRING" id="582702.SAMN05192579_102105"/>
<dbReference type="PANTHER" id="PTHR36922:SF1">
    <property type="entry name" value="DUF1993 DOMAIN-CONTAINING PROTEIN"/>
    <property type="match status" value="1"/>
</dbReference>
<proteinExistence type="predicted"/>
<dbReference type="AlphaFoldDB" id="A0A502CIM6"/>
<dbReference type="EMBL" id="RCZO01000001">
    <property type="protein sequence ID" value="TPG11591.1"/>
    <property type="molecule type" value="Genomic_DNA"/>
</dbReference>
<protein>
    <submittedName>
        <fullName evidence="1">DUF1993 domain-containing protein</fullName>
    </submittedName>
</protein>
<dbReference type="InterPro" id="IPR034660">
    <property type="entry name" value="DinB/YfiT-like"/>
</dbReference>
<dbReference type="OrthoDB" id="338237at2"/>
<dbReference type="Gene3D" id="1.20.120.450">
    <property type="entry name" value="dinb family like domain"/>
    <property type="match status" value="1"/>
</dbReference>
<comment type="caution">
    <text evidence="1">The sequence shown here is derived from an EMBL/GenBank/DDBJ whole genome shotgun (WGS) entry which is preliminary data.</text>
</comment>
<name>A0A502CIM6_9GAMM</name>
<evidence type="ECO:0000313" key="1">
    <source>
        <dbReference type="EMBL" id="TPG11591.1"/>
    </source>
</evidence>
<sequence>MTLSMYQAAVPVFVRALGNLAHVLKKGEEHAKAKSVTDEVLLQTRLIPDMLPLVRQVQIACDMAARGAARLAGVEPMSFEDNETTLAQVHSRIERAIEYIQSFKPEQIDGSETRSIVLKTRTGEMTFEGQAYLLHFAIPNVFFHCTTAYDILRGAGTEIGKTDFIGGA</sequence>
<keyword evidence="2" id="KW-1185">Reference proteome</keyword>
<evidence type="ECO:0000313" key="2">
    <source>
        <dbReference type="Proteomes" id="UP000319486"/>
    </source>
</evidence>
<accession>A0A502CIM6</accession>
<dbReference type="Proteomes" id="UP000319486">
    <property type="component" value="Unassembled WGS sequence"/>
</dbReference>
<dbReference type="RefSeq" id="WP_140649001.1">
    <property type="nucleotide sequence ID" value="NZ_RCZB01000003.1"/>
</dbReference>
<dbReference type="SUPFAM" id="SSF109854">
    <property type="entry name" value="DinB/YfiT-like putative metalloenzymes"/>
    <property type="match status" value="1"/>
</dbReference>
<dbReference type="PANTHER" id="PTHR36922">
    <property type="entry name" value="BLL2446 PROTEIN"/>
    <property type="match status" value="1"/>
</dbReference>
<organism evidence="1 2">
    <name type="scientific">Rhodanobacter glycinis</name>
    <dbReference type="NCBI Taxonomy" id="582702"/>
    <lineage>
        <taxon>Bacteria</taxon>
        <taxon>Pseudomonadati</taxon>
        <taxon>Pseudomonadota</taxon>
        <taxon>Gammaproteobacteria</taxon>
        <taxon>Lysobacterales</taxon>
        <taxon>Rhodanobacteraceae</taxon>
        <taxon>Rhodanobacter</taxon>
    </lineage>
</organism>
<gene>
    <name evidence="1" type="ORF">EAH88_03520</name>
</gene>